<proteinExistence type="predicted"/>
<accession>A0A2M7S9T8</accession>
<evidence type="ECO:0000256" key="5">
    <source>
        <dbReference type="ARBA" id="ARBA00022989"/>
    </source>
</evidence>
<feature type="transmembrane region" description="Helical" evidence="8">
    <location>
        <begin position="309"/>
        <end position="333"/>
    </location>
</feature>
<evidence type="ECO:0000256" key="6">
    <source>
        <dbReference type="ARBA" id="ARBA00023136"/>
    </source>
</evidence>
<dbReference type="SUPFAM" id="SSF103473">
    <property type="entry name" value="MFS general substrate transporter"/>
    <property type="match status" value="1"/>
</dbReference>
<dbReference type="InterPro" id="IPR036259">
    <property type="entry name" value="MFS_trans_sf"/>
</dbReference>
<keyword evidence="6 8" id="KW-0472">Membrane</keyword>
<feature type="transmembrane region" description="Helical" evidence="8">
    <location>
        <begin position="372"/>
        <end position="392"/>
    </location>
</feature>
<dbReference type="PANTHER" id="PTHR23517:SF3">
    <property type="entry name" value="INTEGRAL MEMBRANE TRANSPORT PROTEIN"/>
    <property type="match status" value="1"/>
</dbReference>
<feature type="transmembrane region" description="Helical" evidence="8">
    <location>
        <begin position="345"/>
        <end position="366"/>
    </location>
</feature>
<feature type="transmembrane region" description="Helical" evidence="8">
    <location>
        <begin position="151"/>
        <end position="170"/>
    </location>
</feature>
<evidence type="ECO:0000256" key="4">
    <source>
        <dbReference type="ARBA" id="ARBA00022692"/>
    </source>
</evidence>
<dbReference type="EMBL" id="PFMR01000201">
    <property type="protein sequence ID" value="PIZ16251.1"/>
    <property type="molecule type" value="Genomic_DNA"/>
</dbReference>
<feature type="domain" description="Major facilitator superfamily (MFS) profile" evidence="9">
    <location>
        <begin position="220"/>
        <end position="396"/>
    </location>
</feature>
<protein>
    <recommendedName>
        <fullName evidence="9">Major facilitator superfamily (MFS) profile domain-containing protein</fullName>
    </recommendedName>
</protein>
<keyword evidence="3" id="KW-1003">Cell membrane</keyword>
<feature type="transmembrane region" description="Helical" evidence="8">
    <location>
        <begin position="7"/>
        <end position="26"/>
    </location>
</feature>
<dbReference type="PROSITE" id="PS50850">
    <property type="entry name" value="MFS"/>
    <property type="match status" value="1"/>
</dbReference>
<organism evidence="10 11">
    <name type="scientific">Candidatus Desantisbacteria bacterium CG_4_10_14_0_8_um_filter_48_22</name>
    <dbReference type="NCBI Taxonomy" id="1974543"/>
    <lineage>
        <taxon>Bacteria</taxon>
        <taxon>Candidatus Desantisiibacteriota</taxon>
    </lineage>
</organism>
<dbReference type="GO" id="GO:0005886">
    <property type="term" value="C:plasma membrane"/>
    <property type="evidence" value="ECO:0007669"/>
    <property type="project" value="UniProtKB-SubCell"/>
</dbReference>
<evidence type="ECO:0000256" key="2">
    <source>
        <dbReference type="ARBA" id="ARBA00022448"/>
    </source>
</evidence>
<evidence type="ECO:0000256" key="8">
    <source>
        <dbReference type="SAM" id="Phobius"/>
    </source>
</evidence>
<feature type="compositionally biased region" description="Basic and acidic residues" evidence="7">
    <location>
        <begin position="186"/>
        <end position="197"/>
    </location>
</feature>
<feature type="transmembrane region" description="Helical" evidence="8">
    <location>
        <begin position="32"/>
        <end position="53"/>
    </location>
</feature>
<evidence type="ECO:0000313" key="11">
    <source>
        <dbReference type="Proteomes" id="UP000229307"/>
    </source>
</evidence>
<evidence type="ECO:0000256" key="1">
    <source>
        <dbReference type="ARBA" id="ARBA00004651"/>
    </source>
</evidence>
<feature type="transmembrane region" description="Helical" evidence="8">
    <location>
        <begin position="65"/>
        <end position="83"/>
    </location>
</feature>
<dbReference type="Proteomes" id="UP000229307">
    <property type="component" value="Unassembled WGS sequence"/>
</dbReference>
<keyword evidence="5 8" id="KW-1133">Transmembrane helix</keyword>
<keyword evidence="4 8" id="KW-0812">Transmembrane</keyword>
<feature type="region of interest" description="Disordered" evidence="7">
    <location>
        <begin position="186"/>
        <end position="210"/>
    </location>
</feature>
<dbReference type="InterPro" id="IPR020846">
    <property type="entry name" value="MFS_dom"/>
</dbReference>
<dbReference type="InterPro" id="IPR011701">
    <property type="entry name" value="MFS"/>
</dbReference>
<evidence type="ECO:0000256" key="3">
    <source>
        <dbReference type="ARBA" id="ARBA00022475"/>
    </source>
</evidence>
<reference evidence="11" key="1">
    <citation type="submission" date="2017-09" db="EMBL/GenBank/DDBJ databases">
        <title>Depth-based differentiation of microbial function through sediment-hosted aquifers and enrichment of novel symbionts in the deep terrestrial subsurface.</title>
        <authorList>
            <person name="Probst A.J."/>
            <person name="Ladd B."/>
            <person name="Jarett J.K."/>
            <person name="Geller-Mcgrath D.E."/>
            <person name="Sieber C.M.K."/>
            <person name="Emerson J.B."/>
            <person name="Anantharaman K."/>
            <person name="Thomas B.C."/>
            <person name="Malmstrom R."/>
            <person name="Stieglmeier M."/>
            <person name="Klingl A."/>
            <person name="Woyke T."/>
            <person name="Ryan C.M."/>
            <person name="Banfield J.F."/>
        </authorList>
    </citation>
    <scope>NUCLEOTIDE SEQUENCE [LARGE SCALE GENOMIC DNA]</scope>
</reference>
<dbReference type="Pfam" id="PF07690">
    <property type="entry name" value="MFS_1"/>
    <property type="match status" value="2"/>
</dbReference>
<dbReference type="InterPro" id="IPR050171">
    <property type="entry name" value="MFS_Transporters"/>
</dbReference>
<feature type="transmembrane region" description="Helical" evidence="8">
    <location>
        <begin position="123"/>
        <end position="145"/>
    </location>
</feature>
<dbReference type="Gene3D" id="1.20.1250.20">
    <property type="entry name" value="MFS general substrate transporter like domains"/>
    <property type="match status" value="1"/>
</dbReference>
<feature type="transmembrane region" description="Helical" evidence="8">
    <location>
        <begin position="284"/>
        <end position="303"/>
    </location>
</feature>
<feature type="transmembrane region" description="Helical" evidence="8">
    <location>
        <begin position="89"/>
        <end position="111"/>
    </location>
</feature>
<comment type="subcellular location">
    <subcellularLocation>
        <location evidence="1">Cell membrane</location>
        <topology evidence="1">Multi-pass membrane protein</topology>
    </subcellularLocation>
</comment>
<comment type="caution">
    <text evidence="10">The sequence shown here is derived from an EMBL/GenBank/DDBJ whole genome shotgun (WGS) entry which is preliminary data.</text>
</comment>
<dbReference type="PANTHER" id="PTHR23517">
    <property type="entry name" value="RESISTANCE PROTEIN MDTM, PUTATIVE-RELATED-RELATED"/>
    <property type="match status" value="1"/>
</dbReference>
<dbReference type="GO" id="GO:0022857">
    <property type="term" value="F:transmembrane transporter activity"/>
    <property type="evidence" value="ECO:0007669"/>
    <property type="project" value="InterPro"/>
</dbReference>
<keyword evidence="2" id="KW-0813">Transport</keyword>
<feature type="transmembrane region" description="Helical" evidence="8">
    <location>
        <begin position="219"/>
        <end position="242"/>
    </location>
</feature>
<sequence length="396" mass="42700">MSLYFAAFFMDASIGMVFFVVPLIAIKLGAGPLALGMFGFLFGIFYTFLTPLFGRMCDRTGSKKLVFIAALLSAAACLVLPSLRSIFLLFAFVSFYGVCAAVFWPCIEVWIAKNSKGNVLRAVGLFSVSWCAGISVGTLASGMVSAVSLTYPPYIGAAFCALAAVFTSMAKEDKAVSTYQRVNVSESKDDSLNHETSKPQNLETNNQTTSKPTNKLTNVFLKIAWMSNFMVWFVVGAIRFLFPKLAVDIGITPEILGFMLFTITASQAVTSYILCCSSWWHYKIAFLLAIEAAIAAGSLIFIFSSNNVLFFIGFALAGIGAGVAYFSSLYYSLNDASSKGSGTGIHESIVGSGSLLGPLIAGILAQNYTLRAPYLACIIVVVGVIVLQIVYYRLQR</sequence>
<evidence type="ECO:0000256" key="7">
    <source>
        <dbReference type="SAM" id="MobiDB-lite"/>
    </source>
</evidence>
<gene>
    <name evidence="10" type="ORF">COY52_07590</name>
</gene>
<feature type="compositionally biased region" description="Polar residues" evidence="7">
    <location>
        <begin position="198"/>
        <end position="210"/>
    </location>
</feature>
<name>A0A2M7S9T8_9BACT</name>
<evidence type="ECO:0000259" key="9">
    <source>
        <dbReference type="PROSITE" id="PS50850"/>
    </source>
</evidence>
<feature type="transmembrane region" description="Helical" evidence="8">
    <location>
        <begin position="254"/>
        <end position="275"/>
    </location>
</feature>
<evidence type="ECO:0000313" key="10">
    <source>
        <dbReference type="EMBL" id="PIZ16251.1"/>
    </source>
</evidence>
<dbReference type="AlphaFoldDB" id="A0A2M7S9T8"/>